<evidence type="ECO:0000256" key="1">
    <source>
        <dbReference type="SAM" id="MobiDB-lite"/>
    </source>
</evidence>
<gene>
    <name evidence="2" type="ORF">MAPG_05342</name>
</gene>
<feature type="region of interest" description="Disordered" evidence="1">
    <location>
        <begin position="1064"/>
        <end position="1144"/>
    </location>
</feature>
<name>A0A0C4DZ53_MAGP6</name>
<reference evidence="4" key="1">
    <citation type="submission" date="2010-05" db="EMBL/GenBank/DDBJ databases">
        <title>The genome sequence of Magnaporthe poae strain ATCC 64411.</title>
        <authorList>
            <person name="Ma L.-J."/>
            <person name="Dead R."/>
            <person name="Young S."/>
            <person name="Zeng Q."/>
            <person name="Koehrsen M."/>
            <person name="Alvarado L."/>
            <person name="Berlin A."/>
            <person name="Chapman S.B."/>
            <person name="Chen Z."/>
            <person name="Freedman E."/>
            <person name="Gellesch M."/>
            <person name="Goldberg J."/>
            <person name="Griggs A."/>
            <person name="Gujja S."/>
            <person name="Heilman E.R."/>
            <person name="Heiman D."/>
            <person name="Hepburn T."/>
            <person name="Howarth C."/>
            <person name="Jen D."/>
            <person name="Larson L."/>
            <person name="Mehta T."/>
            <person name="Neiman D."/>
            <person name="Pearson M."/>
            <person name="Roberts A."/>
            <person name="Saif S."/>
            <person name="Shea T."/>
            <person name="Shenoy N."/>
            <person name="Sisk P."/>
            <person name="Stolte C."/>
            <person name="Sykes S."/>
            <person name="Walk T."/>
            <person name="White J."/>
            <person name="Yandava C."/>
            <person name="Haas B."/>
            <person name="Nusbaum C."/>
            <person name="Birren B."/>
        </authorList>
    </citation>
    <scope>NUCLEOTIDE SEQUENCE [LARGE SCALE GENOMIC DNA]</scope>
    <source>
        <strain evidence="4">ATCC 64411 / 73-15</strain>
    </source>
</reference>
<reference evidence="3" key="5">
    <citation type="submission" date="2015-06" db="UniProtKB">
        <authorList>
            <consortium name="EnsemblFungi"/>
        </authorList>
    </citation>
    <scope>IDENTIFICATION</scope>
    <source>
        <strain evidence="3">ATCC 64411</strain>
    </source>
</reference>
<reference evidence="3" key="4">
    <citation type="journal article" date="2015" name="G3 (Bethesda)">
        <title>Genome sequences of three phytopathogenic species of the Magnaporthaceae family of fungi.</title>
        <authorList>
            <person name="Okagaki L.H."/>
            <person name="Nunes C.C."/>
            <person name="Sailsbery J."/>
            <person name="Clay B."/>
            <person name="Brown D."/>
            <person name="John T."/>
            <person name="Oh Y."/>
            <person name="Young N."/>
            <person name="Fitzgerald M."/>
            <person name="Haas B.J."/>
            <person name="Zeng Q."/>
            <person name="Young S."/>
            <person name="Adiconis X."/>
            <person name="Fan L."/>
            <person name="Levin J.Z."/>
            <person name="Mitchell T.K."/>
            <person name="Okubara P.A."/>
            <person name="Farman M.L."/>
            <person name="Kohn L.M."/>
            <person name="Birren B."/>
            <person name="Ma L.-J."/>
            <person name="Dean R.A."/>
        </authorList>
    </citation>
    <scope>NUCLEOTIDE SEQUENCE</scope>
    <source>
        <strain evidence="3">ATCC 64411 / 73-15</strain>
    </source>
</reference>
<feature type="compositionally biased region" description="Acidic residues" evidence="1">
    <location>
        <begin position="604"/>
        <end position="675"/>
    </location>
</feature>
<feature type="region of interest" description="Disordered" evidence="1">
    <location>
        <begin position="913"/>
        <end position="1014"/>
    </location>
</feature>
<feature type="region of interest" description="Disordered" evidence="1">
    <location>
        <begin position="722"/>
        <end position="799"/>
    </location>
</feature>
<sequence>MANASPGQGYVPEGSGKGKEPEQSVPKPAAISPFQAALMAVCDQFKETYNGEIGSSPMLDKMQAHGVPEHKTAAQPSNEAGPASLIESLGLIPNITTIIDSLHKRKIDRNEEMQALIAAEKALEDGTASSSKSVNPYKRRRIVSSELMSNTKYYMAKTPDSLHPALGELSLGTRSFRRRVTPTKVGNRSFDLVSSLASFNILTAEIIQYLHAREVLTLYSISRVFHATWNASELSFARIMASLVDPVAAVAFPWEIYRDYLVRNPKGYIDIDYTQPSWIRGRDIDKPEEWEKRVSSCQGVRLDAAENSAAAAPGIENAVTAKPGSRFCVGLAWVNMLTQRERQSRDILAYLARKGHRVPESTRWTLRKLWLVLDCSTNDDRAKLMATWSDHDLFLAQLFFIKLSMVLMDPYYGQGTTELKDLMLGQPTGLRCLWQLLRQKRFTDNVEELLRLQLMFGHEITPEEAQQKTVLGVPVALLGIVHTEGWGHGSKHLMQPDELVAIESLRRNLGLEQKVPQMMSWGRRDHRTGEHIVPRIEDIYMSDDELGPATRGIDGRAGNVPFEPNDWMPHHYMRAVFDTLSKDEQLAVIAVEEDELLKSQAWLPEDDLSDEDEDDPVDPGDDDIDDDDVEDLEDDGDAEDNGGDAEDDEDDLDDDGDDEYDSDEDGEDNDDDEDGGGAVNNPGFQITTVASSGAMPLSGPPLAAQGGPSLLQSTLVSVSNHFVTAPAPGGGPTASNNNNGNSGATVQQPGSQNQTTGNPQPQPSHNFGQFQLSLPHRGNSAKGSGTLGAAPGPGNAALSAWNETADDAEDDYDNNWIHGQETADFGIRARDGGFLVPRGTPSTRIRYRKPTTEPAMILCTAEQLKGSAPLPAGVQEAMDRRLADYSRVYEEWQARHGNAQAIMARAGAGEGSAAAATPCTTGAPHAAGQGCAGASMPAETPGSSTVAPAAPDDQQAGLQPSSPQGPATARPSVNDGRADGATGQSAAAEDPSASPQQDSSLADADYDPAAGLPDNMDMSIFTVAADAYHKRSRSTDPTLDNGKFTAPALPDLLEGKGHCTEAGVSKTCGPHDDQQHRKKEPFAVSPINGRGGDDDPWSTDSDDDVMSGYDADMADGEQADRERQKQKKKKQRTVQGLRSIVRQREPRVEVLDHLGHEWSFPHSGPDEADQPRRHVYEEFDPDQTPYEYRQY</sequence>
<proteinExistence type="predicted"/>
<feature type="compositionally biased region" description="Low complexity" evidence="1">
    <location>
        <begin position="913"/>
        <end position="928"/>
    </location>
</feature>
<feature type="region of interest" description="Disordered" evidence="1">
    <location>
        <begin position="600"/>
        <end position="708"/>
    </location>
</feature>
<dbReference type="eggNOG" id="ENOG502SPGI">
    <property type="taxonomic scope" value="Eukaryota"/>
</dbReference>
<evidence type="ECO:0000313" key="2">
    <source>
        <dbReference type="EMBL" id="KLU86328.1"/>
    </source>
</evidence>
<organism evidence="3 4">
    <name type="scientific">Magnaporthiopsis poae (strain ATCC 64411 / 73-15)</name>
    <name type="common">Kentucky bluegrass fungus</name>
    <name type="synonym">Magnaporthe poae</name>
    <dbReference type="NCBI Taxonomy" id="644358"/>
    <lineage>
        <taxon>Eukaryota</taxon>
        <taxon>Fungi</taxon>
        <taxon>Dikarya</taxon>
        <taxon>Ascomycota</taxon>
        <taxon>Pezizomycotina</taxon>
        <taxon>Sordariomycetes</taxon>
        <taxon>Sordariomycetidae</taxon>
        <taxon>Magnaporthales</taxon>
        <taxon>Magnaporthaceae</taxon>
        <taxon>Magnaporthiopsis</taxon>
    </lineage>
</organism>
<feature type="compositionally biased region" description="Polar residues" evidence="1">
    <location>
        <begin position="682"/>
        <end position="691"/>
    </location>
</feature>
<protein>
    <submittedName>
        <fullName evidence="2 3">Uncharacterized protein</fullName>
    </submittedName>
</protein>
<feature type="compositionally biased region" description="Polar residues" evidence="1">
    <location>
        <begin position="956"/>
        <end position="965"/>
    </location>
</feature>
<accession>A0A0C4DZ53</accession>
<dbReference type="AlphaFoldDB" id="A0A0C4DZ53"/>
<reference evidence="2" key="3">
    <citation type="submission" date="2011-03" db="EMBL/GenBank/DDBJ databases">
        <title>Annotation of Magnaporthe poae ATCC 64411.</title>
        <authorList>
            <person name="Ma L.-J."/>
            <person name="Dead R."/>
            <person name="Young S.K."/>
            <person name="Zeng Q."/>
            <person name="Gargeya S."/>
            <person name="Fitzgerald M."/>
            <person name="Haas B."/>
            <person name="Abouelleil A."/>
            <person name="Alvarado L."/>
            <person name="Arachchi H.M."/>
            <person name="Berlin A."/>
            <person name="Brown A."/>
            <person name="Chapman S.B."/>
            <person name="Chen Z."/>
            <person name="Dunbar C."/>
            <person name="Freedman E."/>
            <person name="Gearin G."/>
            <person name="Gellesch M."/>
            <person name="Goldberg J."/>
            <person name="Griggs A."/>
            <person name="Gujja S."/>
            <person name="Heiman D."/>
            <person name="Howarth C."/>
            <person name="Larson L."/>
            <person name="Lui A."/>
            <person name="MacDonald P.J.P."/>
            <person name="Mehta T."/>
            <person name="Montmayeur A."/>
            <person name="Murphy C."/>
            <person name="Neiman D."/>
            <person name="Pearson M."/>
            <person name="Priest M."/>
            <person name="Roberts A."/>
            <person name="Saif S."/>
            <person name="Shea T."/>
            <person name="Shenoy N."/>
            <person name="Sisk P."/>
            <person name="Stolte C."/>
            <person name="Sykes S."/>
            <person name="Yandava C."/>
            <person name="Wortman J."/>
            <person name="Nusbaum C."/>
            <person name="Birren B."/>
        </authorList>
    </citation>
    <scope>NUCLEOTIDE SEQUENCE</scope>
    <source>
        <strain evidence="2">ATCC 64411</strain>
    </source>
</reference>
<evidence type="ECO:0000313" key="3">
    <source>
        <dbReference type="EnsemblFungi" id="MAPG_05342T0"/>
    </source>
</evidence>
<dbReference type="EnsemblFungi" id="MAPG_05342T0">
    <property type="protein sequence ID" value="MAPG_05342T0"/>
    <property type="gene ID" value="MAPG_05342"/>
</dbReference>
<feature type="compositionally biased region" description="Low complexity" evidence="1">
    <location>
        <begin position="787"/>
        <end position="798"/>
    </location>
</feature>
<reference evidence="2" key="2">
    <citation type="submission" date="2010-05" db="EMBL/GenBank/DDBJ databases">
        <title>The Genome Sequence of Magnaporthe poae strain ATCC 64411.</title>
        <authorList>
            <consortium name="The Broad Institute Genome Sequencing Platform"/>
            <consortium name="Broad Institute Genome Sequencing Center for Infectious Disease"/>
            <person name="Ma L.-J."/>
            <person name="Dead R."/>
            <person name="Young S."/>
            <person name="Zeng Q."/>
            <person name="Koehrsen M."/>
            <person name="Alvarado L."/>
            <person name="Berlin A."/>
            <person name="Chapman S.B."/>
            <person name="Chen Z."/>
            <person name="Freedman E."/>
            <person name="Gellesch M."/>
            <person name="Goldberg J."/>
            <person name="Griggs A."/>
            <person name="Gujja S."/>
            <person name="Heilman E.R."/>
            <person name="Heiman D."/>
            <person name="Hepburn T."/>
            <person name="Howarth C."/>
            <person name="Jen D."/>
            <person name="Larson L."/>
            <person name="Mehta T."/>
            <person name="Neiman D."/>
            <person name="Pearson M."/>
            <person name="Roberts A."/>
            <person name="Saif S."/>
            <person name="Shea T."/>
            <person name="Shenoy N."/>
            <person name="Sisk P."/>
            <person name="Stolte C."/>
            <person name="Sykes S."/>
            <person name="Walk T."/>
            <person name="White J."/>
            <person name="Yandava C."/>
            <person name="Haas B."/>
            <person name="Nusbaum C."/>
            <person name="Birren B."/>
        </authorList>
    </citation>
    <scope>NUCLEOTIDE SEQUENCE</scope>
    <source>
        <strain evidence="2">ATCC 64411</strain>
    </source>
</reference>
<feature type="region of interest" description="Disordered" evidence="1">
    <location>
        <begin position="1"/>
        <end position="28"/>
    </location>
</feature>
<dbReference type="EMBL" id="GL876969">
    <property type="protein sequence ID" value="KLU86328.1"/>
    <property type="molecule type" value="Genomic_DNA"/>
</dbReference>
<dbReference type="Proteomes" id="UP000011715">
    <property type="component" value="Unassembled WGS sequence"/>
</dbReference>
<dbReference type="OrthoDB" id="4966at2759"/>
<evidence type="ECO:0000313" key="4">
    <source>
        <dbReference type="Proteomes" id="UP000011715"/>
    </source>
</evidence>
<dbReference type="EMBL" id="ADBL01001265">
    <property type="status" value="NOT_ANNOTATED_CDS"/>
    <property type="molecule type" value="Genomic_DNA"/>
</dbReference>
<keyword evidence="4" id="KW-1185">Reference proteome</keyword>
<dbReference type="STRING" id="644358.A0A0C4DZ53"/>
<feature type="compositionally biased region" description="Acidic residues" evidence="1">
    <location>
        <begin position="1094"/>
        <end position="1105"/>
    </location>
</feature>
<dbReference type="VEuPathDB" id="FungiDB:MAPG_05342"/>
<feature type="compositionally biased region" description="Low complexity" evidence="1">
    <location>
        <begin position="733"/>
        <end position="745"/>
    </location>
</feature>